<evidence type="ECO:0008006" key="3">
    <source>
        <dbReference type="Google" id="ProtNLM"/>
    </source>
</evidence>
<dbReference type="Pfam" id="PF11316">
    <property type="entry name" value="Rhamno_transf"/>
    <property type="match status" value="1"/>
</dbReference>
<dbReference type="CDD" id="cd00761">
    <property type="entry name" value="Glyco_tranf_GTA_type"/>
    <property type="match status" value="1"/>
</dbReference>
<dbReference type="AlphaFoldDB" id="A0A2A2GGI5"/>
<keyword evidence="2" id="KW-1185">Reference proteome</keyword>
<accession>A0A2A2GGI5</accession>
<dbReference type="InterPro" id="IPR029044">
    <property type="entry name" value="Nucleotide-diphossugar_trans"/>
</dbReference>
<sequence length="279" mass="31524">MRIVGLCRFSLVGRGDWKGTRGLTPAEFQAVAKDRARMLFDARRMEARLATFEQLTLASIKAQTEPDFTFVVLASSLMPEVYQDRLEALCARVPQVVLRYFPALPTVRAQELAFEELRIRFRGTLQFRLDDDDCVCADYIQALRTHVLPRLQNDDIFAVSLPGVIFSVLHGPEAKVYNWPVKFFSAGTALHHPRRSIFRFGHYALPQRFPHMILPGGMALVTHDGTNDTDLPSEKRVRRRGMTGMTEAEVRTAKERFFPFLSEAGAELAGLARARVEAA</sequence>
<organism evidence="1 2">
    <name type="scientific">Paracoccus salipaludis</name>
    <dbReference type="NCBI Taxonomy" id="2032623"/>
    <lineage>
        <taxon>Bacteria</taxon>
        <taxon>Pseudomonadati</taxon>
        <taxon>Pseudomonadota</taxon>
        <taxon>Alphaproteobacteria</taxon>
        <taxon>Rhodobacterales</taxon>
        <taxon>Paracoccaceae</taxon>
        <taxon>Paracoccus</taxon>
    </lineage>
</organism>
<dbReference type="InterPro" id="IPR021466">
    <property type="entry name" value="Put_rhamnosyl_transferase"/>
</dbReference>
<evidence type="ECO:0000313" key="2">
    <source>
        <dbReference type="Proteomes" id="UP000218023"/>
    </source>
</evidence>
<protein>
    <recommendedName>
        <fullName evidence="3">Rhamnosyl transferase</fullName>
    </recommendedName>
</protein>
<dbReference type="SUPFAM" id="SSF53448">
    <property type="entry name" value="Nucleotide-diphospho-sugar transferases"/>
    <property type="match status" value="1"/>
</dbReference>
<dbReference type="Proteomes" id="UP000218023">
    <property type="component" value="Unassembled WGS sequence"/>
</dbReference>
<dbReference type="EMBL" id="NSJZ01000012">
    <property type="protein sequence ID" value="PAU96621.1"/>
    <property type="molecule type" value="Genomic_DNA"/>
</dbReference>
<evidence type="ECO:0000313" key="1">
    <source>
        <dbReference type="EMBL" id="PAU96621.1"/>
    </source>
</evidence>
<dbReference type="OrthoDB" id="7874906at2"/>
<dbReference type="RefSeq" id="WP_095640752.1">
    <property type="nucleotide sequence ID" value="NZ_NSJZ01000012.1"/>
</dbReference>
<proteinExistence type="predicted"/>
<reference evidence="1 2" key="1">
    <citation type="submission" date="2017-09" db="EMBL/GenBank/DDBJ databases">
        <title>Paracoccus alkalisoli sp. nov., isolated from saline alkaline soil.</title>
        <authorList>
            <person name="Dong X."/>
            <person name="Zhang G."/>
        </authorList>
    </citation>
    <scope>NUCLEOTIDE SEQUENCE [LARGE SCALE GENOMIC DNA]</scope>
    <source>
        <strain evidence="1 2">WN007</strain>
    </source>
</reference>
<name>A0A2A2GGI5_9RHOB</name>
<comment type="caution">
    <text evidence="1">The sequence shown here is derived from an EMBL/GenBank/DDBJ whole genome shotgun (WGS) entry which is preliminary data.</text>
</comment>
<gene>
    <name evidence="1" type="ORF">CK240_12950</name>
</gene>